<evidence type="ECO:0000313" key="6">
    <source>
        <dbReference type="EMBL" id="KZT71436.1"/>
    </source>
</evidence>
<dbReference type="InterPro" id="IPR038973">
    <property type="entry name" value="MutL/Mlh/Pms-like"/>
</dbReference>
<feature type="region of interest" description="Disordered" evidence="3">
    <location>
        <begin position="358"/>
        <end position="421"/>
    </location>
</feature>
<dbReference type="AlphaFoldDB" id="A0A165S239"/>
<dbReference type="EMBL" id="KV429045">
    <property type="protein sequence ID" value="KZT71436.1"/>
    <property type="molecule type" value="Genomic_DNA"/>
</dbReference>
<feature type="domain" description="DNA mismatch repair protein S5" evidence="5">
    <location>
        <begin position="230"/>
        <end position="349"/>
    </location>
</feature>
<dbReference type="SMART" id="SM01340">
    <property type="entry name" value="DNA_mis_repair"/>
    <property type="match status" value="1"/>
</dbReference>
<dbReference type="OrthoDB" id="429932at2759"/>
<dbReference type="InterPro" id="IPR002099">
    <property type="entry name" value="MutL/Mlh/PMS"/>
</dbReference>
<dbReference type="Gene3D" id="3.30.230.10">
    <property type="match status" value="1"/>
</dbReference>
<dbReference type="GO" id="GO:0061982">
    <property type="term" value="P:meiosis I cell cycle process"/>
    <property type="evidence" value="ECO:0007669"/>
    <property type="project" value="UniProtKB-ARBA"/>
</dbReference>
<dbReference type="InterPro" id="IPR014721">
    <property type="entry name" value="Ribsml_uS5_D2-typ_fold_subgr"/>
</dbReference>
<dbReference type="GO" id="GO:0006298">
    <property type="term" value="P:mismatch repair"/>
    <property type="evidence" value="ECO:0007669"/>
    <property type="project" value="InterPro"/>
</dbReference>
<feature type="domain" description="MutL C-terminal dimerisation" evidence="4">
    <location>
        <begin position="548"/>
        <end position="782"/>
    </location>
</feature>
<feature type="compositionally biased region" description="Basic and acidic residues" evidence="3">
    <location>
        <begin position="1"/>
        <end position="10"/>
    </location>
</feature>
<dbReference type="GO" id="GO:0016887">
    <property type="term" value="F:ATP hydrolysis activity"/>
    <property type="evidence" value="ECO:0007669"/>
    <property type="project" value="InterPro"/>
</dbReference>
<dbReference type="STRING" id="1314783.A0A165S239"/>
<keyword evidence="2" id="KW-0227">DNA damage</keyword>
<dbReference type="SUPFAM" id="SSF54211">
    <property type="entry name" value="Ribosomal protein S5 domain 2-like"/>
    <property type="match status" value="1"/>
</dbReference>
<dbReference type="GO" id="GO:0030983">
    <property type="term" value="F:mismatched DNA binding"/>
    <property type="evidence" value="ECO:0007669"/>
    <property type="project" value="InterPro"/>
</dbReference>
<protein>
    <recommendedName>
        <fullName evidence="8">MutL C-terminal dimerisation domain-containing protein</fullName>
    </recommendedName>
</protein>
<evidence type="ECO:0000259" key="4">
    <source>
        <dbReference type="SMART" id="SM00853"/>
    </source>
</evidence>
<organism evidence="6 7">
    <name type="scientific">Daedalea quercina L-15889</name>
    <dbReference type="NCBI Taxonomy" id="1314783"/>
    <lineage>
        <taxon>Eukaryota</taxon>
        <taxon>Fungi</taxon>
        <taxon>Dikarya</taxon>
        <taxon>Basidiomycota</taxon>
        <taxon>Agaricomycotina</taxon>
        <taxon>Agaricomycetes</taxon>
        <taxon>Polyporales</taxon>
        <taxon>Fomitopsis</taxon>
    </lineage>
</organism>
<dbReference type="NCBIfam" id="TIGR00585">
    <property type="entry name" value="mutl"/>
    <property type="match status" value="1"/>
</dbReference>
<dbReference type="InterPro" id="IPR014762">
    <property type="entry name" value="DNA_mismatch_repair_CS"/>
</dbReference>
<dbReference type="InterPro" id="IPR037198">
    <property type="entry name" value="MutL_C_sf"/>
</dbReference>
<dbReference type="GO" id="GO:0140664">
    <property type="term" value="F:ATP-dependent DNA damage sensor activity"/>
    <property type="evidence" value="ECO:0007669"/>
    <property type="project" value="InterPro"/>
</dbReference>
<dbReference type="Pfam" id="PF01119">
    <property type="entry name" value="DNA_mis_repair"/>
    <property type="match status" value="1"/>
</dbReference>
<sequence length="861" mass="95619">MKPHASDKGLRPLQQLPPSTQSKIRSTQILTSLPQVISELVQNSLDAGASHIDVGVDCEDWACWVRDDGAGIGRDDFDALAGGDQAIRYSTSKAYSPASLDQVSTFGFRGEALASAADVSCLEISSRTARSRESWSVILKEGKTLYHGRSLRWRRESPGTVVSVRDAFYNLPIRRRSHPSAARTLELVRRDIETFALMFPNVAFSVENTHKTRSGTTGSGKVMIVPKVFCVLILIPINTCVSGNMHVCVFKLEHCVVGCEDINKHLMSPCDLHRVIESRFSRSSFAKHVCTSHRRSPRKSEKKPVYVLNLTVPPREVDNCLEPAKAAVHLQNAGAASTFLSSVVDSFLLRHGFLHATMPKPGQERRYPDSSVSKKRKVVCSSDYGPDTPTRAGTSRDTESRPLQRRSTVAQPHVLNGTNDRTIESDESTEVIWIDPATGERFVVDTRTGNSYPINSRAMEEKDEGAQHRRILPTTTQAARTRNDMPDWIRNALEAYAQSWPTSSQPRHPLWRGSKRRVHDCLSQTSYPHASQGRPGSFSRDDLLNAQVLGQVDQKFIACVLHTDFVDDVQEDIPMPGGKVLVLIDQHAADERVRVERFLQELCLGFLQHRTVSRVDHLGDESSTVVGIRTRSLEPPTPILLTRHEAEILYNEDIQAAFRRWGIAFSDSVPPSVRCTEQADVTQAETSESGYSQVHVDTVPELLGDKLLTGSELRDLVKGYIAKLEAEGTSVFTSIPRDDELSDEEDSSSVRWQKAMRWCPRELHDLVNSKACRGAIMFNDTLTHEQCIHLVAELARTAFPFQCAHGRSGINTILHGPSINCCRPSLVPLTEIARTPIPAARTGNARIGIRATAVDWAHFSA</sequence>
<evidence type="ECO:0000256" key="1">
    <source>
        <dbReference type="ARBA" id="ARBA00006082"/>
    </source>
</evidence>
<accession>A0A165S239</accession>
<proteinExistence type="inferred from homology"/>
<dbReference type="SUPFAM" id="SSF118116">
    <property type="entry name" value="DNA mismatch repair protein MutL"/>
    <property type="match status" value="1"/>
</dbReference>
<feature type="region of interest" description="Disordered" evidence="3">
    <location>
        <begin position="1"/>
        <end position="21"/>
    </location>
</feature>
<evidence type="ECO:0000259" key="5">
    <source>
        <dbReference type="SMART" id="SM01340"/>
    </source>
</evidence>
<name>A0A165S239_9APHY</name>
<evidence type="ECO:0000313" key="7">
    <source>
        <dbReference type="Proteomes" id="UP000076727"/>
    </source>
</evidence>
<dbReference type="Pfam" id="PF13589">
    <property type="entry name" value="HATPase_c_3"/>
    <property type="match status" value="1"/>
</dbReference>
<keyword evidence="7" id="KW-1185">Reference proteome</keyword>
<gene>
    <name evidence="6" type="ORF">DAEQUDRAFT_666030</name>
</gene>
<dbReference type="InterPro" id="IPR042120">
    <property type="entry name" value="MutL_C_dimsub"/>
</dbReference>
<reference evidence="6 7" key="1">
    <citation type="journal article" date="2016" name="Mol. Biol. Evol.">
        <title>Comparative Genomics of Early-Diverging Mushroom-Forming Fungi Provides Insights into the Origins of Lignocellulose Decay Capabilities.</title>
        <authorList>
            <person name="Nagy L.G."/>
            <person name="Riley R."/>
            <person name="Tritt A."/>
            <person name="Adam C."/>
            <person name="Daum C."/>
            <person name="Floudas D."/>
            <person name="Sun H."/>
            <person name="Yadav J.S."/>
            <person name="Pangilinan J."/>
            <person name="Larsson K.H."/>
            <person name="Matsuura K."/>
            <person name="Barry K."/>
            <person name="Labutti K."/>
            <person name="Kuo R."/>
            <person name="Ohm R.A."/>
            <person name="Bhattacharya S.S."/>
            <person name="Shirouzu T."/>
            <person name="Yoshinaga Y."/>
            <person name="Martin F.M."/>
            <person name="Grigoriev I.V."/>
            <person name="Hibbett D.S."/>
        </authorList>
    </citation>
    <scope>NUCLEOTIDE SEQUENCE [LARGE SCALE GENOMIC DNA]</scope>
    <source>
        <strain evidence="6 7">L-15889</strain>
    </source>
</reference>
<dbReference type="SUPFAM" id="SSF55874">
    <property type="entry name" value="ATPase domain of HSP90 chaperone/DNA topoisomerase II/histidine kinase"/>
    <property type="match status" value="1"/>
</dbReference>
<evidence type="ECO:0000256" key="3">
    <source>
        <dbReference type="SAM" id="MobiDB-lite"/>
    </source>
</evidence>
<dbReference type="Proteomes" id="UP000076727">
    <property type="component" value="Unassembled WGS sequence"/>
</dbReference>
<comment type="similarity">
    <text evidence="1">Belongs to the DNA mismatch repair MutL/HexB family.</text>
</comment>
<dbReference type="InterPro" id="IPR036890">
    <property type="entry name" value="HATPase_C_sf"/>
</dbReference>
<dbReference type="PROSITE" id="PS00058">
    <property type="entry name" value="DNA_MISMATCH_REPAIR_1"/>
    <property type="match status" value="1"/>
</dbReference>
<dbReference type="GO" id="GO:0005524">
    <property type="term" value="F:ATP binding"/>
    <property type="evidence" value="ECO:0007669"/>
    <property type="project" value="InterPro"/>
</dbReference>
<dbReference type="InterPro" id="IPR020568">
    <property type="entry name" value="Ribosomal_Su5_D2-typ_SF"/>
</dbReference>
<dbReference type="InterPro" id="IPR014790">
    <property type="entry name" value="MutL_C"/>
</dbReference>
<evidence type="ECO:0008006" key="8">
    <source>
        <dbReference type="Google" id="ProtNLM"/>
    </source>
</evidence>
<dbReference type="PANTHER" id="PTHR10073">
    <property type="entry name" value="DNA MISMATCH REPAIR PROTEIN MLH, PMS, MUTL"/>
    <property type="match status" value="1"/>
</dbReference>
<dbReference type="InterPro" id="IPR013507">
    <property type="entry name" value="DNA_mismatch_S5_2-like"/>
</dbReference>
<dbReference type="SMART" id="SM00853">
    <property type="entry name" value="MutL_C"/>
    <property type="match status" value="1"/>
</dbReference>
<dbReference type="PANTHER" id="PTHR10073:SF47">
    <property type="entry name" value="DNA MISMATCH REPAIR PROTEIN MLH3"/>
    <property type="match status" value="1"/>
</dbReference>
<dbReference type="Gene3D" id="3.30.565.10">
    <property type="entry name" value="Histidine kinase-like ATPase, C-terminal domain"/>
    <property type="match status" value="1"/>
</dbReference>
<feature type="compositionally biased region" description="Polar residues" evidence="3">
    <location>
        <begin position="405"/>
        <end position="420"/>
    </location>
</feature>
<dbReference type="Gene3D" id="3.30.1540.20">
    <property type="entry name" value="MutL, C-terminal domain, dimerisation subdomain"/>
    <property type="match status" value="2"/>
</dbReference>
<evidence type="ECO:0000256" key="2">
    <source>
        <dbReference type="ARBA" id="ARBA00022763"/>
    </source>
</evidence>
<dbReference type="GO" id="GO:0032300">
    <property type="term" value="C:mismatch repair complex"/>
    <property type="evidence" value="ECO:0007669"/>
    <property type="project" value="InterPro"/>
</dbReference>